<dbReference type="GeneID" id="24129451"/>
<dbReference type="Gene3D" id="3.40.50.1820">
    <property type="entry name" value="alpha/beta hydrolase"/>
    <property type="match status" value="2"/>
</dbReference>
<dbReference type="Pfam" id="PF02129">
    <property type="entry name" value="Peptidase_S15"/>
    <property type="match status" value="1"/>
</dbReference>
<dbReference type="SUPFAM" id="SSF49785">
    <property type="entry name" value="Galactose-binding domain-like"/>
    <property type="match status" value="1"/>
</dbReference>
<keyword evidence="1" id="KW-0378">Hydrolase</keyword>
<reference evidence="3 4" key="1">
    <citation type="journal article" date="2013" name="PLoS Genet.">
        <title>Distinctive expansion of potential virulence genes in the genome of the oomycete fish pathogen Saprolegnia parasitica.</title>
        <authorList>
            <person name="Jiang R.H."/>
            <person name="de Bruijn I."/>
            <person name="Haas B.J."/>
            <person name="Belmonte R."/>
            <person name="Lobach L."/>
            <person name="Christie J."/>
            <person name="van den Ackerveken G."/>
            <person name="Bottin A."/>
            <person name="Bulone V."/>
            <person name="Diaz-Moreno S.M."/>
            <person name="Dumas B."/>
            <person name="Fan L."/>
            <person name="Gaulin E."/>
            <person name="Govers F."/>
            <person name="Grenville-Briggs L.J."/>
            <person name="Horner N.R."/>
            <person name="Levin J.Z."/>
            <person name="Mammella M."/>
            <person name="Meijer H.J."/>
            <person name="Morris P."/>
            <person name="Nusbaum C."/>
            <person name="Oome S."/>
            <person name="Phillips A.J."/>
            <person name="van Rooyen D."/>
            <person name="Rzeszutek E."/>
            <person name="Saraiva M."/>
            <person name="Secombes C.J."/>
            <person name="Seidl M.F."/>
            <person name="Snel B."/>
            <person name="Stassen J.H."/>
            <person name="Sykes S."/>
            <person name="Tripathy S."/>
            <person name="van den Berg H."/>
            <person name="Vega-Arreguin J.C."/>
            <person name="Wawra S."/>
            <person name="Young S.K."/>
            <person name="Zeng Q."/>
            <person name="Dieguez-Uribeondo J."/>
            <person name="Russ C."/>
            <person name="Tyler B.M."/>
            <person name="van West P."/>
        </authorList>
    </citation>
    <scope>NUCLEOTIDE SEQUENCE [LARGE SCALE GENOMIC DNA]</scope>
    <source>
        <strain evidence="3 4">CBS 223.65</strain>
    </source>
</reference>
<evidence type="ECO:0000256" key="1">
    <source>
        <dbReference type="ARBA" id="ARBA00022801"/>
    </source>
</evidence>
<dbReference type="InterPro" id="IPR008979">
    <property type="entry name" value="Galactose-bd-like_sf"/>
</dbReference>
<name>A0A067CFB8_SAPPC</name>
<proteinExistence type="predicted"/>
<feature type="domain" description="Xaa-Pro dipeptidyl-peptidase C-terminal" evidence="2">
    <location>
        <begin position="348"/>
        <end position="583"/>
    </location>
</feature>
<dbReference type="OMA" id="WSIRDDW"/>
<dbReference type="SUPFAM" id="SSF53474">
    <property type="entry name" value="alpha/beta-Hydrolases"/>
    <property type="match status" value="1"/>
</dbReference>
<dbReference type="InterPro" id="IPR005674">
    <property type="entry name" value="CocE/Ser_esterase"/>
</dbReference>
<dbReference type="Gene3D" id="2.60.120.260">
    <property type="entry name" value="Galactose-binding domain-like"/>
    <property type="match status" value="1"/>
</dbReference>
<dbReference type="GO" id="GO:0008239">
    <property type="term" value="F:dipeptidyl-peptidase activity"/>
    <property type="evidence" value="ECO:0007669"/>
    <property type="project" value="InterPro"/>
</dbReference>
<dbReference type="EMBL" id="KK583214">
    <property type="protein sequence ID" value="KDO27880.1"/>
    <property type="molecule type" value="Genomic_DNA"/>
</dbReference>
<organism evidence="3 4">
    <name type="scientific">Saprolegnia parasitica (strain CBS 223.65)</name>
    <dbReference type="NCBI Taxonomy" id="695850"/>
    <lineage>
        <taxon>Eukaryota</taxon>
        <taxon>Sar</taxon>
        <taxon>Stramenopiles</taxon>
        <taxon>Oomycota</taxon>
        <taxon>Saprolegniomycetes</taxon>
        <taxon>Saprolegniales</taxon>
        <taxon>Saprolegniaceae</taxon>
        <taxon>Saprolegnia</taxon>
    </lineage>
</organism>
<dbReference type="InterPro" id="IPR013736">
    <property type="entry name" value="Xaa-Pro_dipept_C"/>
</dbReference>
<evidence type="ECO:0000313" key="3">
    <source>
        <dbReference type="EMBL" id="KDO27880.1"/>
    </source>
</evidence>
<gene>
    <name evidence="3" type="ORF">SPRG_07152</name>
</gene>
<dbReference type="KEGG" id="spar:SPRG_07152"/>
<dbReference type="SMART" id="SM00939">
    <property type="entry name" value="PepX_C"/>
    <property type="match status" value="1"/>
</dbReference>
<evidence type="ECO:0000259" key="2">
    <source>
        <dbReference type="SMART" id="SM00939"/>
    </source>
</evidence>
<dbReference type="RefSeq" id="XP_012201337.1">
    <property type="nucleotide sequence ID" value="XM_012345947.1"/>
</dbReference>
<evidence type="ECO:0000313" key="4">
    <source>
        <dbReference type="Proteomes" id="UP000030745"/>
    </source>
</evidence>
<dbReference type="STRING" id="695850.A0A067CFB8"/>
<accession>A0A067CFB8</accession>
<dbReference type="Pfam" id="PF08530">
    <property type="entry name" value="PepX_C"/>
    <property type="match status" value="1"/>
</dbReference>
<sequence>MADGMRIALDVYLPLGPMQARPVVFNQSRYQRSVSLRWPFRLFVNGGKPVGFINSGFFARMLADGYAVVSMDIRGCGASYGVNTRPWNVQERLDSVEVLDWIVQQPFSNGQIALWGISYEGTAAYLTASMKHPAVKACVPMYMFYDVYHDIACPGGITQHYFPTLWQAFNSVVDSNDYGKLDLMLRMGSWFIQGVTPASTSYADLVAAVADHKNNWIATDDITPTLLRNSPSVTTPDTTAGDLSLHQVYHAFQEANVPTLFYSGWFDATARSALQGFCTLPASSKVVIGPWNHGGLQFWNVDTNTSQMTEFDHFTPVLEFLQRQFQVARNPSMPELELEPLVPSPTHHWQRGVDYFLLGENRWQHSETWPAHTRRAIYYLSMDAPLALTPTLSHVAGGTATMSVLGQKSIGGNSRWHATIRIRDPIAYTHWDATNHLAFASPPLESPLKIVGSAVVTLYIASSDVDADLFVYLVAVHPRTKALSYITEGHMRASHRKETTAPALPSAPDADVPNHSFHVEDQMPLVRDEVACVRFGLLPIAYRVAAGASIQVRIGGRDERHFYDATPSTGRDVTLHASSTHVASIDLPVVATE</sequence>
<dbReference type="VEuPathDB" id="FungiDB:SPRG_07152"/>
<keyword evidence="4" id="KW-1185">Reference proteome</keyword>
<dbReference type="Proteomes" id="UP000030745">
    <property type="component" value="Unassembled WGS sequence"/>
</dbReference>
<dbReference type="NCBIfam" id="TIGR00976">
    <property type="entry name" value="CocE_NonD"/>
    <property type="match status" value="1"/>
</dbReference>
<dbReference type="InterPro" id="IPR000383">
    <property type="entry name" value="Xaa-Pro-like_dom"/>
</dbReference>
<dbReference type="AlphaFoldDB" id="A0A067CFB8"/>
<protein>
    <recommendedName>
        <fullName evidence="2">Xaa-Pro dipeptidyl-peptidase C-terminal domain-containing protein</fullName>
    </recommendedName>
</protein>
<dbReference type="OrthoDB" id="416441at2759"/>
<dbReference type="InterPro" id="IPR029058">
    <property type="entry name" value="AB_hydrolase_fold"/>
</dbReference>